<evidence type="ECO:0000256" key="2">
    <source>
        <dbReference type="ARBA" id="ARBA00012169"/>
    </source>
</evidence>
<dbReference type="InterPro" id="IPR011009">
    <property type="entry name" value="Kinase-like_dom_sf"/>
</dbReference>
<gene>
    <name evidence="6" type="ORF">JKP88DRAFT_256511</name>
</gene>
<dbReference type="PANTHER" id="PTHR10048:SF22">
    <property type="entry name" value="PHOSPHATIDYLINOSITOL 4-KINASE BETA"/>
    <property type="match status" value="1"/>
</dbReference>
<dbReference type="OrthoDB" id="10264149at2759"/>
<dbReference type="InterPro" id="IPR000403">
    <property type="entry name" value="PI3/4_kinase_cat_dom"/>
</dbReference>
<reference evidence="6" key="1">
    <citation type="submission" date="2021-02" db="EMBL/GenBank/DDBJ databases">
        <title>First Annotated Genome of the Yellow-green Alga Tribonema minus.</title>
        <authorList>
            <person name="Mahan K.M."/>
        </authorList>
    </citation>
    <scope>NUCLEOTIDE SEQUENCE</scope>
    <source>
        <strain evidence="6">UTEX B ZZ1240</strain>
    </source>
</reference>
<dbReference type="PANTHER" id="PTHR10048">
    <property type="entry name" value="PHOSPHATIDYLINOSITOL KINASE"/>
    <property type="match status" value="1"/>
</dbReference>
<sequence>MPPPLPPLPLPPPPLRTDDELEAVVAKDADFVRAVDQHAFLDTQFCVSLAFGESWASKKARIQASSPVGAEPGWDLVSIIVKSNDDLRQEVCALQLIGLCKRIFQDAQLDLYLQPYLIISTGRSTGLMQTLTDAMSLDALKKRPGYVSLAQHFSASYGGAGSKQHRSAQRNLAHSLAAYSLVCYVFQIKDRHNGNILLDTQGHIVHIDFGFMLGIAPGGQFSIETSPFKLTADMVSVMGGLDSKGFMEFVVAFTCGFLALQSQRARIVSLVEIMMEDSPFPCFQGKDTQAILRKLQARLAPTLDKHATVAHCLALIRESYDSYATRQYDNFQWMTNGIMP</sequence>
<dbReference type="FunFam" id="1.10.1070.11:FF:000016">
    <property type="entry name" value="PIK1p Phosphatidylinositol 4-kinase"/>
    <property type="match status" value="1"/>
</dbReference>
<dbReference type="InterPro" id="IPR057754">
    <property type="entry name" value="PI4-kinase_beta/PIK1_cat"/>
</dbReference>
<evidence type="ECO:0000313" key="7">
    <source>
        <dbReference type="Proteomes" id="UP000664859"/>
    </source>
</evidence>
<comment type="catalytic activity">
    <reaction evidence="1">
        <text>a 1,2-diacyl-sn-glycero-3-phospho-(1D-myo-inositol) + ATP = a 1,2-diacyl-sn-glycero-3-phospho-(1D-myo-inositol 4-phosphate) + ADP + H(+)</text>
        <dbReference type="Rhea" id="RHEA:19877"/>
        <dbReference type="ChEBI" id="CHEBI:15378"/>
        <dbReference type="ChEBI" id="CHEBI:30616"/>
        <dbReference type="ChEBI" id="CHEBI:57880"/>
        <dbReference type="ChEBI" id="CHEBI:58178"/>
        <dbReference type="ChEBI" id="CHEBI:456216"/>
        <dbReference type="EC" id="2.7.1.67"/>
    </reaction>
</comment>
<dbReference type="GO" id="GO:0005737">
    <property type="term" value="C:cytoplasm"/>
    <property type="evidence" value="ECO:0007669"/>
    <property type="project" value="TreeGrafter"/>
</dbReference>
<evidence type="ECO:0000256" key="1">
    <source>
        <dbReference type="ARBA" id="ARBA00001686"/>
    </source>
</evidence>
<dbReference type="Gene3D" id="1.10.1070.11">
    <property type="entry name" value="Phosphatidylinositol 3-/4-kinase, catalytic domain"/>
    <property type="match status" value="1"/>
</dbReference>
<dbReference type="Proteomes" id="UP000664859">
    <property type="component" value="Unassembled WGS sequence"/>
</dbReference>
<organism evidence="6 7">
    <name type="scientific">Tribonema minus</name>
    <dbReference type="NCBI Taxonomy" id="303371"/>
    <lineage>
        <taxon>Eukaryota</taxon>
        <taxon>Sar</taxon>
        <taxon>Stramenopiles</taxon>
        <taxon>Ochrophyta</taxon>
        <taxon>PX clade</taxon>
        <taxon>Xanthophyceae</taxon>
        <taxon>Tribonematales</taxon>
        <taxon>Tribonemataceae</taxon>
        <taxon>Tribonema</taxon>
    </lineage>
</organism>
<dbReference type="SMART" id="SM00146">
    <property type="entry name" value="PI3Kc"/>
    <property type="match status" value="1"/>
</dbReference>
<dbReference type="AlphaFoldDB" id="A0A835YV70"/>
<dbReference type="EC" id="2.7.1.67" evidence="2"/>
<dbReference type="GO" id="GO:0016020">
    <property type="term" value="C:membrane"/>
    <property type="evidence" value="ECO:0007669"/>
    <property type="project" value="TreeGrafter"/>
</dbReference>
<feature type="domain" description="PI3K/PI4K catalytic" evidence="5">
    <location>
        <begin position="56"/>
        <end position="324"/>
    </location>
</feature>
<proteinExistence type="predicted"/>
<keyword evidence="4 6" id="KW-0418">Kinase</keyword>
<evidence type="ECO:0000259" key="5">
    <source>
        <dbReference type="PROSITE" id="PS50290"/>
    </source>
</evidence>
<dbReference type="SUPFAM" id="SSF56112">
    <property type="entry name" value="Protein kinase-like (PK-like)"/>
    <property type="match status" value="1"/>
</dbReference>
<keyword evidence="7" id="KW-1185">Reference proteome</keyword>
<dbReference type="Pfam" id="PF00454">
    <property type="entry name" value="PI3_PI4_kinase"/>
    <property type="match status" value="1"/>
</dbReference>
<evidence type="ECO:0000256" key="4">
    <source>
        <dbReference type="ARBA" id="ARBA00022777"/>
    </source>
</evidence>
<protein>
    <recommendedName>
        <fullName evidence="2">1-phosphatidylinositol 4-kinase</fullName>
        <ecNumber evidence="2">2.7.1.67</ecNumber>
    </recommendedName>
</protein>
<dbReference type="InterPro" id="IPR015433">
    <property type="entry name" value="PI3/4_kinase"/>
</dbReference>
<keyword evidence="3" id="KW-0808">Transferase</keyword>
<dbReference type="GO" id="GO:0048015">
    <property type="term" value="P:phosphatidylinositol-mediated signaling"/>
    <property type="evidence" value="ECO:0007669"/>
    <property type="project" value="TreeGrafter"/>
</dbReference>
<accession>A0A835YV70</accession>
<dbReference type="Gene3D" id="3.30.1010.10">
    <property type="entry name" value="Phosphatidylinositol 3-kinase Catalytic Subunit, Chain A, domain 4"/>
    <property type="match status" value="1"/>
</dbReference>
<evidence type="ECO:0000256" key="3">
    <source>
        <dbReference type="ARBA" id="ARBA00022679"/>
    </source>
</evidence>
<dbReference type="PROSITE" id="PS00915">
    <property type="entry name" value="PI3_4_KINASE_1"/>
    <property type="match status" value="1"/>
</dbReference>
<dbReference type="GO" id="GO:0046854">
    <property type="term" value="P:phosphatidylinositol phosphate biosynthetic process"/>
    <property type="evidence" value="ECO:0007669"/>
    <property type="project" value="InterPro"/>
</dbReference>
<dbReference type="GO" id="GO:0004430">
    <property type="term" value="F:1-phosphatidylinositol 4-kinase activity"/>
    <property type="evidence" value="ECO:0007669"/>
    <property type="project" value="UniProtKB-EC"/>
</dbReference>
<dbReference type="PROSITE" id="PS50290">
    <property type="entry name" value="PI3_4_KINASE_3"/>
    <property type="match status" value="1"/>
</dbReference>
<name>A0A835YV70_9STRA</name>
<comment type="caution">
    <text evidence="6">The sequence shown here is derived from an EMBL/GenBank/DDBJ whole genome shotgun (WGS) entry which is preliminary data.</text>
</comment>
<dbReference type="InterPro" id="IPR036940">
    <property type="entry name" value="PI3/4_kinase_cat_sf"/>
</dbReference>
<dbReference type="CDD" id="cd05168">
    <property type="entry name" value="PI4Kc_III_beta"/>
    <property type="match status" value="1"/>
</dbReference>
<dbReference type="EMBL" id="JAFCMP010000334">
    <property type="protein sequence ID" value="KAG5181288.1"/>
    <property type="molecule type" value="Genomic_DNA"/>
</dbReference>
<evidence type="ECO:0000313" key="6">
    <source>
        <dbReference type="EMBL" id="KAG5181288.1"/>
    </source>
</evidence>
<dbReference type="InterPro" id="IPR018936">
    <property type="entry name" value="PI3/4_kinase_CS"/>
</dbReference>